<feature type="region of interest" description="Disordered" evidence="1">
    <location>
        <begin position="584"/>
        <end position="627"/>
    </location>
</feature>
<accession>A0ABD3P0W6</accession>
<name>A0ABD3P0W6_9STRA</name>
<sequence>MEPALLKSRSESPRNTNLRVHFKHPIEEDAMSTNNTCNIKKLGRIDPFIQMHAKEIIAAKLIEGFNIKGDGEKCQHCHMPLMVKDNAWGGMFCGQRWFDQNPKIGVCVVCPEPHDDDMDSNASSQDIIDEPKRKYEHHIPAFPDDDTSHDDVEEDYSRDSHDGSVGEFKKKFDLSSDMHIKKIEMNTEVDEICAKELKSSAAAVSSGSRYCPSCGMEMLDFGDDLECPFCALEVIKEELGIRGTEIIGAEDSLEERKQRKKEKRCDLNVEGLYLQDLVAVPSSCSTLSASVRFAEDGAINESHQNSKDVISPASLAKVPSDAGTVQLEINAILKRLRDDDEKDANNVSHSSDDNDGKAACETDSPHLAVNAVLKRLITGFWMENNEKTLQDSGTEEKEKVCDEPSAMTTKAEEMGDKTIDNVACNTEIPVHEEKSINEDMTSHEKSIGQQKSFNDDLHNKVKAFAAIVFGTKEEKTEMFKSNEIDVSADDIGEEGDSFNARSEEQKCNDTNGGEVGLENAPPESGQPTETEARTLTDDFSMVESLLFNEDMSTEEIFATLNEIEAVTKNILDLPVFSANGEGPFDIEHTISREDDETNYRDDEEIKRSTIDPPSVCSRDSRDPPNMCVNTYEPIDENLLLLRKDNLSTPSPDIRDPPTTISDKYQPRSEISFPETMSAVSFDRLPRDPSEHGGSLESDSFSQEDESCDRDVEDDKMHLTSRDLHQQSISTATIEELAAPTATSSIVAHLRLNALNAPNRERAEPVGTSSPMIDRSRAFYQRPLLAKRLKRAENSGIVNAQRRQLMEPESAPIPSKVNHATTVRAKDLYQRPEFLTKIVNEPESSRDAMMRQRLMQLNSRYHKLTSDRSEASQSESTTLLDSQLEARYQKFTSQRSGDVSSRVNQPKLNDQAIFREQRFAYDSIDLQQATLSSGVLSFGIKGTGSGLSPDAVARHAHYKKQLCAAEKGRLHSQCSNDSGGCLSTTAAERRQHYKEVLKEQMARQRSQVVTQE</sequence>
<evidence type="ECO:0000313" key="2">
    <source>
        <dbReference type="EMBL" id="KAL3781282.1"/>
    </source>
</evidence>
<feature type="region of interest" description="Disordered" evidence="1">
    <location>
        <begin position="488"/>
        <end position="530"/>
    </location>
</feature>
<dbReference type="AlphaFoldDB" id="A0ABD3P0W6"/>
<dbReference type="Proteomes" id="UP001530400">
    <property type="component" value="Unassembled WGS sequence"/>
</dbReference>
<evidence type="ECO:0000313" key="3">
    <source>
        <dbReference type="Proteomes" id="UP001530400"/>
    </source>
</evidence>
<feature type="compositionally biased region" description="Basic and acidic residues" evidence="1">
    <location>
        <begin position="389"/>
        <end position="402"/>
    </location>
</feature>
<protein>
    <submittedName>
        <fullName evidence="2">Uncharacterized protein</fullName>
    </submittedName>
</protein>
<feature type="compositionally biased region" description="Acidic residues" evidence="1">
    <location>
        <begin position="143"/>
        <end position="154"/>
    </location>
</feature>
<proteinExistence type="predicted"/>
<dbReference type="EMBL" id="JALLPJ020000852">
    <property type="protein sequence ID" value="KAL3781282.1"/>
    <property type="molecule type" value="Genomic_DNA"/>
</dbReference>
<evidence type="ECO:0000256" key="1">
    <source>
        <dbReference type="SAM" id="MobiDB-lite"/>
    </source>
</evidence>
<feature type="region of interest" description="Disordered" evidence="1">
    <location>
        <begin position="138"/>
        <end position="162"/>
    </location>
</feature>
<gene>
    <name evidence="2" type="ORF">ACHAWO_001619</name>
</gene>
<feature type="region of interest" description="Disordered" evidence="1">
    <location>
        <begin position="645"/>
        <end position="715"/>
    </location>
</feature>
<keyword evidence="3" id="KW-1185">Reference proteome</keyword>
<feature type="compositionally biased region" description="Basic and acidic residues" evidence="1">
    <location>
        <begin position="585"/>
        <end position="609"/>
    </location>
</feature>
<comment type="caution">
    <text evidence="2">The sequence shown here is derived from an EMBL/GenBank/DDBJ whole genome shotgun (WGS) entry which is preliminary data.</text>
</comment>
<feature type="region of interest" description="Disordered" evidence="1">
    <location>
        <begin position="389"/>
        <end position="409"/>
    </location>
</feature>
<reference evidence="2 3" key="1">
    <citation type="submission" date="2024-10" db="EMBL/GenBank/DDBJ databases">
        <title>Updated reference genomes for cyclostephanoid diatoms.</title>
        <authorList>
            <person name="Roberts W.R."/>
            <person name="Alverson A.J."/>
        </authorList>
    </citation>
    <scope>NUCLEOTIDE SEQUENCE [LARGE SCALE GENOMIC DNA]</scope>
    <source>
        <strain evidence="2 3">AJA010-31</strain>
    </source>
</reference>
<organism evidence="2 3">
    <name type="scientific">Cyclotella atomus</name>
    <dbReference type="NCBI Taxonomy" id="382360"/>
    <lineage>
        <taxon>Eukaryota</taxon>
        <taxon>Sar</taxon>
        <taxon>Stramenopiles</taxon>
        <taxon>Ochrophyta</taxon>
        <taxon>Bacillariophyta</taxon>
        <taxon>Coscinodiscophyceae</taxon>
        <taxon>Thalassiosirophycidae</taxon>
        <taxon>Stephanodiscales</taxon>
        <taxon>Stephanodiscaceae</taxon>
        <taxon>Cyclotella</taxon>
    </lineage>
</organism>